<name>A0A1T2LAQ8_9GAMM</name>
<dbReference type="SUPFAM" id="SSF47144">
    <property type="entry name" value="HSC20 (HSCB), C-terminal oligomerisation domain"/>
    <property type="match status" value="1"/>
</dbReference>
<feature type="domain" description="J" evidence="5">
    <location>
        <begin position="6"/>
        <end position="78"/>
    </location>
</feature>
<dbReference type="PANTHER" id="PTHR14021:SF15">
    <property type="entry name" value="IRON-SULFUR CLUSTER CO-CHAPERONE PROTEIN HSCB"/>
    <property type="match status" value="1"/>
</dbReference>
<evidence type="ECO:0000256" key="4">
    <source>
        <dbReference type="HAMAP-Rule" id="MF_00682"/>
    </source>
</evidence>
<evidence type="ECO:0000256" key="2">
    <source>
        <dbReference type="ARBA" id="ARBA00023186"/>
    </source>
</evidence>
<dbReference type="PANTHER" id="PTHR14021">
    <property type="entry name" value="IRON-SULFUR CLUSTER CO-CHAPERONE PROTEIN HSCB"/>
    <property type="match status" value="1"/>
</dbReference>
<dbReference type="Gene3D" id="1.10.287.110">
    <property type="entry name" value="DnaJ domain"/>
    <property type="match status" value="1"/>
</dbReference>
<dbReference type="HAMAP" id="MF_00682">
    <property type="entry name" value="HscB"/>
    <property type="match status" value="1"/>
</dbReference>
<dbReference type="GO" id="GO:0006457">
    <property type="term" value="P:protein folding"/>
    <property type="evidence" value="ECO:0007669"/>
    <property type="project" value="UniProtKB-UniRule"/>
</dbReference>
<organism evidence="6 7">
    <name type="scientific">Solemya pervernicosa gill symbiont</name>
    <dbReference type="NCBI Taxonomy" id="642797"/>
    <lineage>
        <taxon>Bacteria</taxon>
        <taxon>Pseudomonadati</taxon>
        <taxon>Pseudomonadota</taxon>
        <taxon>Gammaproteobacteria</taxon>
        <taxon>sulfur-oxidizing symbionts</taxon>
    </lineage>
</organism>
<dbReference type="InterPro" id="IPR001623">
    <property type="entry name" value="DnaJ_domain"/>
</dbReference>
<evidence type="ECO:0000256" key="3">
    <source>
        <dbReference type="ARBA" id="ARBA00025596"/>
    </source>
</evidence>
<dbReference type="InterPro" id="IPR036869">
    <property type="entry name" value="J_dom_sf"/>
</dbReference>
<dbReference type="EMBL" id="MPRL01000002">
    <property type="protein sequence ID" value="OOZ42189.1"/>
    <property type="molecule type" value="Genomic_DNA"/>
</dbReference>
<dbReference type="AlphaFoldDB" id="A0A1T2LAQ8"/>
<dbReference type="GO" id="GO:0051259">
    <property type="term" value="P:protein complex oligomerization"/>
    <property type="evidence" value="ECO:0007669"/>
    <property type="project" value="InterPro"/>
</dbReference>
<evidence type="ECO:0000259" key="5">
    <source>
        <dbReference type="PROSITE" id="PS50076"/>
    </source>
</evidence>
<dbReference type="SUPFAM" id="SSF46565">
    <property type="entry name" value="Chaperone J-domain"/>
    <property type="match status" value="1"/>
</dbReference>
<reference evidence="6 7" key="1">
    <citation type="submission" date="2016-11" db="EMBL/GenBank/DDBJ databases">
        <title>Mixed transmission modes and dynamic genome evolution in an obligate animal-bacterial symbiosis.</title>
        <authorList>
            <person name="Russell S.L."/>
            <person name="Corbett-Detig R.B."/>
            <person name="Cavanaugh C.M."/>
        </authorList>
    </citation>
    <scope>NUCLEOTIDE SEQUENCE [LARGE SCALE GENOMIC DNA]</scope>
    <source>
        <strain evidence="6">Sveles-Q1</strain>
    </source>
</reference>
<dbReference type="InterPro" id="IPR004640">
    <property type="entry name" value="HscB"/>
</dbReference>
<sequence length="181" mass="20540">MDLAQNYFELFGLPISFDLDSTALSARYRELQNAAHPDRFATGSDQERLLSMQQATLINEAFEALKRPMSRAEYLLGLSGVELEDESNTVMDPMFLMEQMELRERLAEVRASSDPMGEVGEILTHLNKQVAEMSSEISGRFASGGEHDLLVIRDTLRKMQFLRRLEDETGALEADLEDELY</sequence>
<dbReference type="InterPro" id="IPR009073">
    <property type="entry name" value="HscB_oligo_C"/>
</dbReference>
<comment type="function">
    <text evidence="3 4">Co-chaperone involved in the maturation of iron-sulfur cluster-containing proteins. Seems to help targeting proteins to be folded toward HscA.</text>
</comment>
<dbReference type="CDD" id="cd06257">
    <property type="entry name" value="DnaJ"/>
    <property type="match status" value="1"/>
</dbReference>
<dbReference type="GO" id="GO:0051087">
    <property type="term" value="F:protein-folding chaperone binding"/>
    <property type="evidence" value="ECO:0007669"/>
    <property type="project" value="InterPro"/>
</dbReference>
<dbReference type="Pfam" id="PF07743">
    <property type="entry name" value="HSCB_C"/>
    <property type="match status" value="1"/>
</dbReference>
<evidence type="ECO:0000256" key="1">
    <source>
        <dbReference type="ARBA" id="ARBA00010476"/>
    </source>
</evidence>
<comment type="similarity">
    <text evidence="1 4">Belongs to the HscB family.</text>
</comment>
<dbReference type="GO" id="GO:0001671">
    <property type="term" value="F:ATPase activator activity"/>
    <property type="evidence" value="ECO:0007669"/>
    <property type="project" value="InterPro"/>
</dbReference>
<comment type="subunit">
    <text evidence="4">Interacts with HscA and stimulates its ATPase activity.</text>
</comment>
<dbReference type="OrthoDB" id="287587at2"/>
<dbReference type="InterPro" id="IPR036386">
    <property type="entry name" value="HscB_C_sf"/>
</dbReference>
<evidence type="ECO:0000313" key="7">
    <source>
        <dbReference type="Proteomes" id="UP000191110"/>
    </source>
</evidence>
<keyword evidence="7" id="KW-1185">Reference proteome</keyword>
<dbReference type="NCBIfam" id="TIGR00714">
    <property type="entry name" value="hscB"/>
    <property type="match status" value="1"/>
</dbReference>
<dbReference type="SMART" id="SM00271">
    <property type="entry name" value="DnaJ"/>
    <property type="match status" value="1"/>
</dbReference>
<gene>
    <name evidence="4" type="primary">hscB</name>
    <name evidence="6" type="ORF">BOW53_01010</name>
</gene>
<proteinExistence type="inferred from homology"/>
<dbReference type="RefSeq" id="WP_078482216.1">
    <property type="nucleotide sequence ID" value="NZ_MPRL01000002.1"/>
</dbReference>
<dbReference type="GO" id="GO:0044571">
    <property type="term" value="P:[2Fe-2S] cluster assembly"/>
    <property type="evidence" value="ECO:0007669"/>
    <property type="project" value="InterPro"/>
</dbReference>
<comment type="caution">
    <text evidence="6">The sequence shown here is derived from an EMBL/GenBank/DDBJ whole genome shotgun (WGS) entry which is preliminary data.</text>
</comment>
<evidence type="ECO:0000313" key="6">
    <source>
        <dbReference type="EMBL" id="OOZ42189.1"/>
    </source>
</evidence>
<dbReference type="GO" id="GO:1990230">
    <property type="term" value="C:iron-sulfur cluster transfer complex"/>
    <property type="evidence" value="ECO:0007669"/>
    <property type="project" value="TreeGrafter"/>
</dbReference>
<dbReference type="Gene3D" id="1.20.1280.20">
    <property type="entry name" value="HscB, C-terminal domain"/>
    <property type="match status" value="1"/>
</dbReference>
<keyword evidence="2 4" id="KW-0143">Chaperone</keyword>
<dbReference type="PROSITE" id="PS50076">
    <property type="entry name" value="DNAJ_2"/>
    <property type="match status" value="1"/>
</dbReference>
<dbReference type="Proteomes" id="UP000191110">
    <property type="component" value="Unassembled WGS sequence"/>
</dbReference>
<protein>
    <recommendedName>
        <fullName evidence="4">Co-chaperone protein HscB homolog</fullName>
    </recommendedName>
</protein>
<accession>A0A1T2LAQ8</accession>